<proteinExistence type="predicted"/>
<dbReference type="RefSeq" id="WP_212528133.1">
    <property type="nucleotide sequence ID" value="NZ_JAGSOG010000035.1"/>
</dbReference>
<keyword evidence="2" id="KW-1185">Reference proteome</keyword>
<dbReference type="AlphaFoldDB" id="A0A941ENG8"/>
<dbReference type="Proteomes" id="UP000675781">
    <property type="component" value="Unassembled WGS sequence"/>
</dbReference>
<evidence type="ECO:0000313" key="2">
    <source>
        <dbReference type="Proteomes" id="UP000675781"/>
    </source>
</evidence>
<evidence type="ECO:0000313" key="1">
    <source>
        <dbReference type="EMBL" id="MBR7833613.1"/>
    </source>
</evidence>
<organism evidence="1 2">
    <name type="scientific">Actinospica durhamensis</name>
    <dbReference type="NCBI Taxonomy" id="1508375"/>
    <lineage>
        <taxon>Bacteria</taxon>
        <taxon>Bacillati</taxon>
        <taxon>Actinomycetota</taxon>
        <taxon>Actinomycetes</taxon>
        <taxon>Catenulisporales</taxon>
        <taxon>Actinospicaceae</taxon>
        <taxon>Actinospica</taxon>
    </lineage>
</organism>
<gene>
    <name evidence="1" type="ORF">KDL01_10075</name>
</gene>
<name>A0A941ENG8_9ACTN</name>
<sequence>MASTTSEGVDSVIAELSEALNDATATVGFAQAGLRQLTQFVATHVTPSAENPDPMFYLGISDPNLPDSATYANWRVSKLLRQIELNGPVDDRLGHQWIVMFFAKWDEELRPRLAAAHGCEPRDIKVPLLGDLRLLRNAVVHERGISPGFGEVLRWFDRGAPIAMGGWHYAEFHRLFPWEALRTRP</sequence>
<accession>A0A941ENG8</accession>
<dbReference type="EMBL" id="JAGSOG010000035">
    <property type="protein sequence ID" value="MBR7833613.1"/>
    <property type="molecule type" value="Genomic_DNA"/>
</dbReference>
<comment type="caution">
    <text evidence="1">The sequence shown here is derived from an EMBL/GenBank/DDBJ whole genome shotgun (WGS) entry which is preliminary data.</text>
</comment>
<reference evidence="1" key="1">
    <citation type="submission" date="2021-04" db="EMBL/GenBank/DDBJ databases">
        <title>Genome based classification of Actinospica acidithermotolerans sp. nov., an actinobacterium isolated from an Indonesian hot spring.</title>
        <authorList>
            <person name="Kusuma A.B."/>
            <person name="Putra K.E."/>
            <person name="Nafisah S."/>
            <person name="Loh J."/>
            <person name="Nouioui I."/>
            <person name="Goodfellow M."/>
        </authorList>
    </citation>
    <scope>NUCLEOTIDE SEQUENCE</scope>
    <source>
        <strain evidence="1">CSCA 57</strain>
    </source>
</reference>
<protein>
    <submittedName>
        <fullName evidence="1">Uncharacterized protein</fullName>
    </submittedName>
</protein>